<organism evidence="1 2">
    <name type="scientific">Treponema denticola (strain ATCC 35405 / DSM 14222 / CIP 103919 / JCM 8153 / KCTC 15104)</name>
    <dbReference type="NCBI Taxonomy" id="243275"/>
    <lineage>
        <taxon>Bacteria</taxon>
        <taxon>Pseudomonadati</taxon>
        <taxon>Spirochaetota</taxon>
        <taxon>Spirochaetia</taxon>
        <taxon>Spirochaetales</taxon>
        <taxon>Treponemataceae</taxon>
        <taxon>Treponema</taxon>
    </lineage>
</organism>
<gene>
    <name evidence="1" type="ordered locus">TDE_2543</name>
</gene>
<dbReference type="HOGENOM" id="CLU_2848528_0_0_12"/>
<evidence type="ECO:0000313" key="1">
    <source>
        <dbReference type="EMBL" id="AAS13060.1"/>
    </source>
</evidence>
<dbReference type="STRING" id="243275.TDE_2543"/>
<dbReference type="PaxDb" id="243275-TDE_2543"/>
<reference evidence="1 2" key="1">
    <citation type="journal article" date="2004" name="Proc. Natl. Acad. Sci. U.S.A.">
        <title>Comparison of the genome of the oral pathogen Treponema denticola with other spirochete genomes.</title>
        <authorList>
            <person name="Seshadri R."/>
            <person name="Myers G.S."/>
            <person name="Tettelin H."/>
            <person name="Eisen J.A."/>
            <person name="Heidelberg J.F."/>
            <person name="Dodson R.J."/>
            <person name="Davidsen T.M."/>
            <person name="DeBoy R.T."/>
            <person name="Fouts D.E."/>
            <person name="Haft D.H."/>
            <person name="Selengut J."/>
            <person name="Ren Q."/>
            <person name="Brinkac L.M."/>
            <person name="Madupu R."/>
            <person name="Kolonay J."/>
            <person name="Durkin S.A."/>
            <person name="Daugherty S.C."/>
            <person name="Shetty J."/>
            <person name="Shvartsbeyn A."/>
            <person name="Gebregeorgis E."/>
            <person name="Geer K."/>
            <person name="Tsegaye G."/>
            <person name="Malek J."/>
            <person name="Ayodeji B."/>
            <person name="Shatsman S."/>
            <person name="McLeod M.P."/>
            <person name="Smajs D."/>
            <person name="Howell J.K."/>
            <person name="Pal S."/>
            <person name="Amin A."/>
            <person name="Vashisth P."/>
            <person name="McNeill T.Z."/>
            <person name="Xiang Q."/>
            <person name="Sodergren E."/>
            <person name="Baca E."/>
            <person name="Weinstock G.M."/>
            <person name="Norris S.J."/>
            <person name="Fraser C.M."/>
            <person name="Paulsen I.T."/>
        </authorList>
    </citation>
    <scope>NUCLEOTIDE SEQUENCE [LARGE SCALE GENOMIC DNA]</scope>
    <source>
        <strain evidence="2">ATCC 35405 / DSM 14222 / CIP 103919 / JCM 8153 / KCTC 15104</strain>
    </source>
</reference>
<evidence type="ECO:0000313" key="2">
    <source>
        <dbReference type="Proteomes" id="UP000008212"/>
    </source>
</evidence>
<keyword evidence="2" id="KW-1185">Reference proteome</keyword>
<dbReference type="Proteomes" id="UP000008212">
    <property type="component" value="Chromosome"/>
</dbReference>
<accession>Q73JZ6</accession>
<protein>
    <submittedName>
        <fullName evidence="1">Uncharacterized protein</fullName>
    </submittedName>
</protein>
<proteinExistence type="predicted"/>
<dbReference type="AlphaFoldDB" id="Q73JZ6"/>
<sequence>MSYTVSIVVEPCGLKRRRSLSTVCTGTESRQLYLLRYEEETYEKKCYFTVCGSTAYRCAYTANFL</sequence>
<dbReference type="EMBL" id="AE017226">
    <property type="protein sequence ID" value="AAS13060.1"/>
    <property type="molecule type" value="Genomic_DNA"/>
</dbReference>
<dbReference type="KEGG" id="tde:TDE_2543"/>
<name>Q73JZ6_TREDE</name>